<dbReference type="PRINTS" id="PR00381">
    <property type="entry name" value="KINESINLIGHT"/>
</dbReference>
<evidence type="ECO:0000313" key="7">
    <source>
        <dbReference type="Proteomes" id="UP001447188"/>
    </source>
</evidence>
<dbReference type="Pfam" id="PF13374">
    <property type="entry name" value="TPR_10"/>
    <property type="match status" value="1"/>
</dbReference>
<evidence type="ECO:0000256" key="3">
    <source>
        <dbReference type="PROSITE-ProRule" id="PRU00339"/>
    </source>
</evidence>
<dbReference type="Gene3D" id="3.40.50.300">
    <property type="entry name" value="P-loop containing nucleotide triphosphate hydrolases"/>
    <property type="match status" value="1"/>
</dbReference>
<dbReference type="InterPro" id="IPR027417">
    <property type="entry name" value="P-loop_NTPase"/>
</dbReference>
<evidence type="ECO:0000259" key="5">
    <source>
        <dbReference type="Pfam" id="PF14479"/>
    </source>
</evidence>
<proteinExistence type="predicted"/>
<dbReference type="InterPro" id="IPR038305">
    <property type="entry name" value="HeLo_sf"/>
</dbReference>
<feature type="repeat" description="TPR" evidence="3">
    <location>
        <begin position="910"/>
        <end position="943"/>
    </location>
</feature>
<keyword evidence="1" id="KW-0677">Repeat</keyword>
<organism evidence="6 7">
    <name type="scientific">Discina gigas</name>
    <dbReference type="NCBI Taxonomy" id="1032678"/>
    <lineage>
        <taxon>Eukaryota</taxon>
        <taxon>Fungi</taxon>
        <taxon>Dikarya</taxon>
        <taxon>Ascomycota</taxon>
        <taxon>Pezizomycotina</taxon>
        <taxon>Pezizomycetes</taxon>
        <taxon>Pezizales</taxon>
        <taxon>Discinaceae</taxon>
        <taxon>Discina</taxon>
    </lineage>
</organism>
<dbReference type="InterPro" id="IPR011990">
    <property type="entry name" value="TPR-like_helical_dom_sf"/>
</dbReference>
<feature type="repeat" description="TPR" evidence="3">
    <location>
        <begin position="1162"/>
        <end position="1195"/>
    </location>
</feature>
<evidence type="ECO:0000313" key="6">
    <source>
        <dbReference type="EMBL" id="KAL0631259.1"/>
    </source>
</evidence>
<dbReference type="PANTHER" id="PTHR45641:SF19">
    <property type="entry name" value="NEPHROCYSTIN-3"/>
    <property type="match status" value="1"/>
</dbReference>
<evidence type="ECO:0000256" key="2">
    <source>
        <dbReference type="ARBA" id="ARBA00022803"/>
    </source>
</evidence>
<dbReference type="SUPFAM" id="SSF52540">
    <property type="entry name" value="P-loop containing nucleoside triphosphate hydrolases"/>
    <property type="match status" value="1"/>
</dbReference>
<protein>
    <recommendedName>
        <fullName evidence="5">Prion-inhibition and propagation HeLo domain-containing protein</fullName>
    </recommendedName>
</protein>
<dbReference type="PROSITE" id="PS50005">
    <property type="entry name" value="TPR"/>
    <property type="match status" value="5"/>
</dbReference>
<dbReference type="InterPro" id="IPR029498">
    <property type="entry name" value="HeLo_dom"/>
</dbReference>
<evidence type="ECO:0000256" key="1">
    <source>
        <dbReference type="ARBA" id="ARBA00022737"/>
    </source>
</evidence>
<feature type="domain" description="Prion-inhibition and propagation HeLo" evidence="5">
    <location>
        <begin position="2"/>
        <end position="100"/>
    </location>
</feature>
<keyword evidence="2 3" id="KW-0802">TPR repeat</keyword>
<gene>
    <name evidence="6" type="ORF">Q9L58_009875</name>
</gene>
<dbReference type="Pfam" id="PF13424">
    <property type="entry name" value="TPR_12"/>
    <property type="match status" value="6"/>
</dbReference>
<dbReference type="EMBL" id="JBBBZM010000273">
    <property type="protein sequence ID" value="KAL0631259.1"/>
    <property type="molecule type" value="Genomic_DNA"/>
</dbReference>
<dbReference type="Pfam" id="PF14479">
    <property type="entry name" value="HeLo"/>
    <property type="match status" value="2"/>
</dbReference>
<dbReference type="SUPFAM" id="SSF48452">
    <property type="entry name" value="TPR-like"/>
    <property type="match status" value="2"/>
</dbReference>
<feature type="region of interest" description="Disordered" evidence="4">
    <location>
        <begin position="83"/>
        <end position="120"/>
    </location>
</feature>
<comment type="caution">
    <text evidence="6">The sequence shown here is derived from an EMBL/GenBank/DDBJ whole genome shotgun (WGS) entry which is preliminary data.</text>
</comment>
<reference evidence="6 7" key="1">
    <citation type="submission" date="2024-02" db="EMBL/GenBank/DDBJ databases">
        <title>Discinaceae phylogenomics.</title>
        <authorList>
            <person name="Dirks A.C."/>
            <person name="James T.Y."/>
        </authorList>
    </citation>
    <scope>NUCLEOTIDE SEQUENCE [LARGE SCALE GENOMIC DNA]</scope>
    <source>
        <strain evidence="6 7">ACD0624</strain>
    </source>
</reference>
<feature type="repeat" description="TPR" evidence="3">
    <location>
        <begin position="700"/>
        <end position="733"/>
    </location>
</feature>
<feature type="repeat" description="TPR" evidence="3">
    <location>
        <begin position="994"/>
        <end position="1027"/>
    </location>
</feature>
<feature type="region of interest" description="Disordered" evidence="4">
    <location>
        <begin position="140"/>
        <end position="162"/>
    </location>
</feature>
<dbReference type="PANTHER" id="PTHR45641">
    <property type="entry name" value="TETRATRICOPEPTIDE REPEAT PROTEIN (AFU_ORTHOLOGUE AFUA_6G03870)"/>
    <property type="match status" value="1"/>
</dbReference>
<feature type="domain" description="Prion-inhibition and propagation HeLo" evidence="5">
    <location>
        <begin position="189"/>
        <end position="248"/>
    </location>
</feature>
<sequence length="1222" mass="138014">MACYEILSDVRDVGTDHDSFHWQLITEQNRLMRWEKIWGVDSGVLNQRLHPSDYQYRYAVGTLARVVALFASLEQLNSKYGLQFVDDSPQPPSPERKPAKRNSGSIFRRSKSPLPSPNASRSDRVWDIFPFLNMRSLECEDVGPSSTSPTHGGPPPYSPLPPILDTNALKLLGNPSVLQSRILVPGLNEEIQKLKESASRMQQSLPLYRKLKWAIADKSRSIELIKRLRTYNDGLYNVLPAPETQMQEELFRTSQSQRFKLPLSLPVQRNHQFSGREDLLEKIHGILKPSISDDPVTSKRRVGVLYGLGGMGKSQISIEYAYRYFSSYTSVFMVDATSQATLSRSAFIMVEQLVSHYKSQWKNAPDFTQLGVQLGLSGCIDQHGRLLETSSADLVTIRKAIKSWLSNAENDNWLVVFDNHDDIKTVALEDFVPTVDFGKVIITTRRTEVKHLGKAVEVDEIGKGAGIQILLSSAGKDPKRPEESDLEEAAKIAERLGYLPLALDQAGGYISAIQIPLASYLPLYETNFKRVASAQNLGLSKRYRNDTFFTTWKISFDSLPPLASKLLVLCAFLGDQDIAEEVIIKAQPKIPWLGEDDDLMHHAILPLLSISLAKRKGISNIFSFHPLVLEWARASLDKAEQQKKATEAILVVGNSITYPRNSKQLTDWAFEQRIFPHIDVAYRNINKYFDDDALTDLEVATAILNVGIVYRDYGNFDASEKLHLKALTIYENKYGIAHIETLRIVHGLGRIYDSRGKYEDALEWYGKALDGFEKTCGNQHPETMGTVGNMAVVFQNQGKYAEALEWNQRALEGYQNALGDDHPETLLAMNNIAVIFQTQAQYDKAEEWYARALVGYEKILGKEHPETLRTVHNTAFVFYNQGKFEEALVWYERALAGREKTLGKEHPETMSTVVGIAIVFRNQGRYEEALEWYQKALASKEKVLGKQHPETLGTIDNISVVYLSQGRYEEALEWNGRALAGYEKELGPQHPETTRAIHNMALILSNQEKYDEALECYRRSLEASERTLGKTHPDTLGTIIGMAFIFQIQGKYEEAMEWNMSALEGYEAVLGKDHPETLLAVNNIAFTLQKQERYPEALNYYTRALAGREKCLGKGHPDTLHTYYNMALAFRLSGQYEQALEKYQQAHAGYVKTIGLEHPDTLDTMSEIALLYQLSGKYGEAVERYQEVLALGEKVLGHSHPMTILTANNLAAARSQRQKERA</sequence>
<dbReference type="InterPro" id="IPR019734">
    <property type="entry name" value="TPR_rpt"/>
</dbReference>
<feature type="compositionally biased region" description="Pro residues" evidence="4">
    <location>
        <begin position="152"/>
        <end position="162"/>
    </location>
</feature>
<dbReference type="Proteomes" id="UP001447188">
    <property type="component" value="Unassembled WGS sequence"/>
</dbReference>
<accession>A0ABR3G5N9</accession>
<dbReference type="NCBIfam" id="NF040586">
    <property type="entry name" value="FxSxx_TPR"/>
    <property type="match status" value="1"/>
</dbReference>
<dbReference type="SMART" id="SM00028">
    <property type="entry name" value="TPR"/>
    <property type="match status" value="10"/>
</dbReference>
<dbReference type="Gene3D" id="1.25.40.10">
    <property type="entry name" value="Tetratricopeptide repeat domain"/>
    <property type="match status" value="3"/>
</dbReference>
<feature type="repeat" description="TPR" evidence="3">
    <location>
        <begin position="742"/>
        <end position="775"/>
    </location>
</feature>
<dbReference type="Gene3D" id="1.20.120.1020">
    <property type="entry name" value="Prion-inhibition and propagation, HeLo domain"/>
    <property type="match status" value="1"/>
</dbReference>
<evidence type="ECO:0000256" key="4">
    <source>
        <dbReference type="SAM" id="MobiDB-lite"/>
    </source>
</evidence>
<keyword evidence="7" id="KW-1185">Reference proteome</keyword>
<name>A0ABR3G5N9_9PEZI</name>